<sequence length="305" mass="32290">MAKCATREAYGKALAQLIQENERVVVLDADLAGSTKTSEAKKVCPQRHFDVGIAEGNMMGIAAGLAASKYIVFASSFAMFAAGRAFEQIRNSIGYPHLNVKICATHAGLSVGEDGASHQCNEDLALMRVIPGMTVIQPCDEEETKQAIRAVANIDGPCYVRLGRGKVESVYDVSYTFEIGKGNVLRKGKKVALVASGMMVQEALKAAAMLEEAPTVVNISTIKPLDTALIKELAKTHDTIITCEEHSVIGGLGSAVSDVVASSADACVVKHIGVQDTFGESGDAQALFEKYGINAKAIVKAVQDR</sequence>
<dbReference type="EMBL" id="SMBP01000019">
    <property type="protein sequence ID" value="TCU57139.1"/>
    <property type="molecule type" value="Genomic_DNA"/>
</dbReference>
<evidence type="ECO:0000256" key="3">
    <source>
        <dbReference type="ARBA" id="ARBA00023052"/>
    </source>
</evidence>
<comment type="caution">
    <text evidence="5">The sequence shown here is derived from an EMBL/GenBank/DDBJ whole genome shotgun (WGS) entry which is preliminary data.</text>
</comment>
<protein>
    <submittedName>
        <fullName evidence="5">Transketolase subunit B</fullName>
    </submittedName>
</protein>
<accession>A0A4R3T7U9</accession>
<evidence type="ECO:0000256" key="1">
    <source>
        <dbReference type="ARBA" id="ARBA00001964"/>
    </source>
</evidence>
<comment type="cofactor">
    <cofactor evidence="1">
        <name>thiamine diphosphate</name>
        <dbReference type="ChEBI" id="CHEBI:58937"/>
    </cofactor>
</comment>
<dbReference type="RefSeq" id="WP_132225333.1">
    <property type="nucleotide sequence ID" value="NZ_JANKBG010000018.1"/>
</dbReference>
<dbReference type="SMART" id="SM00861">
    <property type="entry name" value="Transket_pyr"/>
    <property type="match status" value="1"/>
</dbReference>
<dbReference type="InterPro" id="IPR051157">
    <property type="entry name" value="PDH/Transketolase"/>
</dbReference>
<dbReference type="InterPro" id="IPR033248">
    <property type="entry name" value="Transketolase_C"/>
</dbReference>
<proteinExistence type="inferred from homology"/>
<dbReference type="InterPro" id="IPR005475">
    <property type="entry name" value="Transketolase-like_Pyr-bd"/>
</dbReference>
<evidence type="ECO:0000259" key="4">
    <source>
        <dbReference type="SMART" id="SM00861"/>
    </source>
</evidence>
<dbReference type="Pfam" id="PF02779">
    <property type="entry name" value="Transket_pyr"/>
    <property type="match status" value="1"/>
</dbReference>
<keyword evidence="6" id="KW-1185">Reference proteome</keyword>
<evidence type="ECO:0000256" key="2">
    <source>
        <dbReference type="ARBA" id="ARBA00007131"/>
    </source>
</evidence>
<dbReference type="Pfam" id="PF02780">
    <property type="entry name" value="Transketolase_C"/>
    <property type="match status" value="1"/>
</dbReference>
<dbReference type="InterPro" id="IPR029061">
    <property type="entry name" value="THDP-binding"/>
</dbReference>
<dbReference type="InterPro" id="IPR009014">
    <property type="entry name" value="Transketo_C/PFOR_II"/>
</dbReference>
<dbReference type="Gene3D" id="3.40.50.920">
    <property type="match status" value="1"/>
</dbReference>
<organism evidence="5 6">
    <name type="scientific">Longicatena caecimuris</name>
    <dbReference type="NCBI Taxonomy" id="1796635"/>
    <lineage>
        <taxon>Bacteria</taxon>
        <taxon>Bacillati</taxon>
        <taxon>Bacillota</taxon>
        <taxon>Erysipelotrichia</taxon>
        <taxon>Erysipelotrichales</taxon>
        <taxon>Erysipelotrichaceae</taxon>
        <taxon>Longicatena</taxon>
    </lineage>
</organism>
<evidence type="ECO:0000313" key="6">
    <source>
        <dbReference type="Proteomes" id="UP000295773"/>
    </source>
</evidence>
<comment type="similarity">
    <text evidence="2">Belongs to the transketolase family.</text>
</comment>
<dbReference type="PANTHER" id="PTHR43825">
    <property type="entry name" value="PYRUVATE DEHYDROGENASE E1 COMPONENT"/>
    <property type="match status" value="1"/>
</dbReference>
<dbReference type="AlphaFoldDB" id="A0A4R3T7U9"/>
<dbReference type="Proteomes" id="UP000295773">
    <property type="component" value="Unassembled WGS sequence"/>
</dbReference>
<gene>
    <name evidence="5" type="ORF">EDD61_11940</name>
</gene>
<dbReference type="PANTHER" id="PTHR43825:SF1">
    <property type="entry name" value="TRANSKETOLASE-LIKE PYRIMIDINE-BINDING DOMAIN-CONTAINING PROTEIN"/>
    <property type="match status" value="1"/>
</dbReference>
<dbReference type="Gene3D" id="3.40.50.970">
    <property type="match status" value="1"/>
</dbReference>
<reference evidence="5 6" key="1">
    <citation type="submission" date="2019-03" db="EMBL/GenBank/DDBJ databases">
        <title>Genomic Encyclopedia of Type Strains, Phase IV (KMG-IV): sequencing the most valuable type-strain genomes for metagenomic binning, comparative biology and taxonomic classification.</title>
        <authorList>
            <person name="Goeker M."/>
        </authorList>
    </citation>
    <scope>NUCLEOTIDE SEQUENCE [LARGE SCALE GENOMIC DNA]</scope>
    <source>
        <strain evidence="5 6">DSM 29481</strain>
    </source>
</reference>
<dbReference type="SUPFAM" id="SSF52922">
    <property type="entry name" value="TK C-terminal domain-like"/>
    <property type="match status" value="1"/>
</dbReference>
<feature type="domain" description="Transketolase-like pyrimidine-binding" evidence="4">
    <location>
        <begin position="4"/>
        <end position="170"/>
    </location>
</feature>
<keyword evidence="3" id="KW-0786">Thiamine pyrophosphate</keyword>
<dbReference type="CDD" id="cd07033">
    <property type="entry name" value="TPP_PYR_DXS_TK_like"/>
    <property type="match status" value="1"/>
</dbReference>
<evidence type="ECO:0000313" key="5">
    <source>
        <dbReference type="EMBL" id="TCU57139.1"/>
    </source>
</evidence>
<dbReference type="FunFam" id="3.40.50.970:FF:000129">
    <property type="entry name" value="Transketolase"/>
    <property type="match status" value="1"/>
</dbReference>
<name>A0A4R3T7U9_9FIRM</name>
<dbReference type="SUPFAM" id="SSF52518">
    <property type="entry name" value="Thiamin diphosphate-binding fold (THDP-binding)"/>
    <property type="match status" value="1"/>
</dbReference>